<reference evidence="5 7" key="1">
    <citation type="journal article" date="2015" name="Stand. Genomic Sci.">
        <title>Genomic Encyclopedia of Bacterial and Archaeal Type Strains, Phase III: the genomes of soil and plant-associated and newly described type strains.</title>
        <authorList>
            <person name="Whitman W.B."/>
            <person name="Woyke T."/>
            <person name="Klenk H.P."/>
            <person name="Zhou Y."/>
            <person name="Lilburn T.G."/>
            <person name="Beck B.J."/>
            <person name="De Vos P."/>
            <person name="Vandamme P."/>
            <person name="Eisen J.A."/>
            <person name="Garrity G."/>
            <person name="Hugenholtz P."/>
            <person name="Kyrpides N.C."/>
        </authorList>
    </citation>
    <scope>NUCLEOTIDE SEQUENCE [LARGE SCALE GENOMIC DNA]</scope>
    <source>
        <strain evidence="5 7">P5626</strain>
    </source>
</reference>
<evidence type="ECO:0000259" key="2">
    <source>
        <dbReference type="Pfam" id="PF14498"/>
    </source>
</evidence>
<dbReference type="InterPro" id="IPR054363">
    <property type="entry name" value="GH95_cat"/>
</dbReference>
<dbReference type="SUPFAM" id="SSF49265">
    <property type="entry name" value="Fibronectin type III"/>
    <property type="match status" value="1"/>
</dbReference>
<sequence>MKKKSIKGICLRIFCFFFIIVSYQSFAQKKHPETTWKLWYNEPAPEIPKIYNDSLNKKSLVEATPVDRAWEEWSLPLGNGYFGASVFGRTTTERIQITENSMAGKSLYGGGGLTNFAELYIDFNHTTTSNYQRSLSLNNALSTIQYKQNGVTYNREYFASYPDKVLVIRLTADKKSKISFTLRPEIPYKKEFGKASNFNGRNGKVIAKNDLITLSGNGEYYGIKFEGQFKVIPTGGSMKAVNDQYGNNGKIEVTNANEVTIIVTVGTNYQLKPTIFTENNPSKKLAGNPDPHENVTSIIEKASSKTYKQLLESHQKDYENLFSRVNISLNSKIPEIPTDELLQNYKNGQIDHYLEELYFQYGRYLLICSSRPHTLPPNLQGIWSQYDVTPWTGGYWHNINIQMNYWPVFNTNLSELFQPFVDYNEAYRKQAEELATSYIKKYNPAALSPNNGDNGWTIGTGANAYSISSPGGHSGPGTGGLTAKLFWDEYDFTRDPIILENTVYPAITGMANFLSKVVKKEGEYLLTSPSYSPEQRDKKTGIHYSTIGCLFDQEMIFENHNDVIKASKILNNENEFVQELTEQLAKLDPIQIGASGQIKEYREENFYGEIGDPHHRHISHLVGLYPGTMINSNTPAWLDAAKKTLNLRGDLSTGWAMAHRLNLWARVKDGDRAYKIYQNLLQKGTLPNLWDTHPPFQIDGNFGGTAGVAEMLLQSHEGYIDILPALPTLWDKGFYEGLMARGNFEISVAWSNSSPYDIFVKSNKGGICTLRYPNLEKSIIEKVSNKVIIKSANKKNFVSFETNPGEIYHIKSIPLNSKVFDVSNLLIKEISSEKIILNWEKSANATVYNVYSHTGDLPDYELIAKEVTDTSVPFIIPANAKGKLYVFKVIAINKNGTESNGVTVNLAPEKQKL</sequence>
<evidence type="ECO:0000313" key="6">
    <source>
        <dbReference type="EMBL" id="TEB44840.1"/>
    </source>
</evidence>
<feature type="domain" description="Alpha fucosidase A-like C-terminal" evidence="3">
    <location>
        <begin position="714"/>
        <end position="810"/>
    </location>
</feature>
<reference evidence="6 8" key="2">
    <citation type="journal article" date="2018" name="Syst. Appl. Microbiol.">
        <title>Flavobacterium circumlabens sp. nov. and Flavobacterium cupreum sp. nov., two psychrotrophic species isolated from Antarctic environmental samples.</title>
        <authorList>
            <person name="Kralova S."/>
            <person name="Busse H.J."/>
            <person name="Svec P."/>
            <person name="Maslanova I."/>
            <person name="Stankova E."/>
            <person name="Bartak M."/>
            <person name="Sedlacek I."/>
        </authorList>
    </citation>
    <scope>NUCLEOTIDE SEQUENCE [LARGE SCALE GENOMIC DNA]</scope>
    <source>
        <strain evidence="6 8">CCM 8828</strain>
    </source>
</reference>
<accession>A0A4Y7UEF2</accession>
<dbReference type="Pfam" id="PF21307">
    <property type="entry name" value="Glyco_hydro_95_C"/>
    <property type="match status" value="1"/>
</dbReference>
<dbReference type="Gene3D" id="2.70.98.50">
    <property type="entry name" value="putative glycoside hydrolase family protein from bacillus halodurans"/>
    <property type="match status" value="1"/>
</dbReference>
<dbReference type="PANTHER" id="PTHR31084">
    <property type="entry name" value="ALPHA-L-FUCOSIDASE 2"/>
    <property type="match status" value="1"/>
</dbReference>
<evidence type="ECO:0000313" key="5">
    <source>
        <dbReference type="EMBL" id="TCN59549.1"/>
    </source>
</evidence>
<dbReference type="OrthoDB" id="9802600at2"/>
<dbReference type="RefSeq" id="WP_132033422.1">
    <property type="nucleotide sequence ID" value="NZ_QWDN01000002.1"/>
</dbReference>
<keyword evidence="1" id="KW-0732">Signal</keyword>
<dbReference type="InterPro" id="IPR012341">
    <property type="entry name" value="6hp_glycosidase-like_sf"/>
</dbReference>
<dbReference type="EMBL" id="QWDN01000002">
    <property type="protein sequence ID" value="TEB44840.1"/>
    <property type="molecule type" value="Genomic_DNA"/>
</dbReference>
<name>A0A4Y7UEF2_9FLAO</name>
<dbReference type="Gene3D" id="1.50.10.10">
    <property type="match status" value="1"/>
</dbReference>
<organism evidence="6 8">
    <name type="scientific">Flavobacterium circumlabens</name>
    <dbReference type="NCBI Taxonomy" id="2133765"/>
    <lineage>
        <taxon>Bacteria</taxon>
        <taxon>Pseudomonadati</taxon>
        <taxon>Bacteroidota</taxon>
        <taxon>Flavobacteriia</taxon>
        <taxon>Flavobacteriales</taxon>
        <taxon>Flavobacteriaceae</taxon>
        <taxon>Flavobacterium</taxon>
    </lineage>
</organism>
<feature type="signal peptide" evidence="1">
    <location>
        <begin position="1"/>
        <end position="27"/>
    </location>
</feature>
<dbReference type="InterPro" id="IPR003961">
    <property type="entry name" value="FN3_dom"/>
</dbReference>
<evidence type="ECO:0000313" key="8">
    <source>
        <dbReference type="Proteomes" id="UP000298340"/>
    </source>
</evidence>
<dbReference type="GO" id="GO:0005975">
    <property type="term" value="P:carbohydrate metabolic process"/>
    <property type="evidence" value="ECO:0007669"/>
    <property type="project" value="InterPro"/>
</dbReference>
<dbReference type="EMBL" id="SLWA01000002">
    <property type="protein sequence ID" value="TCN59549.1"/>
    <property type="molecule type" value="Genomic_DNA"/>
</dbReference>
<keyword evidence="7" id="KW-1185">Reference proteome</keyword>
<feature type="domain" description="Glycosyl hydrolase family 95 N-terminal" evidence="2">
    <location>
        <begin position="101"/>
        <end position="270"/>
    </location>
</feature>
<dbReference type="SUPFAM" id="SSF48208">
    <property type="entry name" value="Six-hairpin glycosidases"/>
    <property type="match status" value="1"/>
</dbReference>
<evidence type="ECO:0000259" key="3">
    <source>
        <dbReference type="Pfam" id="PF21307"/>
    </source>
</evidence>
<dbReference type="InterPro" id="IPR036116">
    <property type="entry name" value="FN3_sf"/>
</dbReference>
<dbReference type="InterPro" id="IPR027414">
    <property type="entry name" value="GH95_N_dom"/>
</dbReference>
<dbReference type="Proteomes" id="UP000295270">
    <property type="component" value="Unassembled WGS sequence"/>
</dbReference>
<gene>
    <name evidence="6" type="ORF">D0809_06500</name>
    <name evidence="5" type="ORF">EV142_102167</name>
</gene>
<dbReference type="Pfam" id="PF14498">
    <property type="entry name" value="Glyco_hyd_65N_2"/>
    <property type="match status" value="1"/>
</dbReference>
<dbReference type="AlphaFoldDB" id="A0A4Y7UEF2"/>
<feature type="domain" description="Glycosyl hydrolase family 95 catalytic" evidence="4">
    <location>
        <begin position="306"/>
        <end position="712"/>
    </location>
</feature>
<dbReference type="CDD" id="cd00063">
    <property type="entry name" value="FN3"/>
    <property type="match status" value="1"/>
</dbReference>
<protein>
    <submittedName>
        <fullName evidence="6">Glycoside hydrolase family 95 protein</fullName>
    </submittedName>
    <submittedName>
        <fullName evidence="5">Glycosyl hydrolase family 65</fullName>
    </submittedName>
</protein>
<dbReference type="Gene3D" id="2.60.40.10">
    <property type="entry name" value="Immunoglobulins"/>
    <property type="match status" value="1"/>
</dbReference>
<comment type="caution">
    <text evidence="6">The sequence shown here is derived from an EMBL/GenBank/DDBJ whole genome shotgun (WGS) entry which is preliminary data.</text>
</comment>
<keyword evidence="6" id="KW-0378">Hydrolase</keyword>
<proteinExistence type="predicted"/>
<evidence type="ECO:0000313" key="7">
    <source>
        <dbReference type="Proteomes" id="UP000295270"/>
    </source>
</evidence>
<dbReference type="Pfam" id="PF22124">
    <property type="entry name" value="Glyco_hydro_95_cat"/>
    <property type="match status" value="1"/>
</dbReference>
<dbReference type="InterPro" id="IPR049053">
    <property type="entry name" value="AFCA-like_C"/>
</dbReference>
<dbReference type="PANTHER" id="PTHR31084:SF19">
    <property type="entry name" value="GLYCOSYL HYDROLASE FAMILY 95 N-TERMINAL DOMAIN-CONTAINING PROTEIN"/>
    <property type="match status" value="1"/>
</dbReference>
<dbReference type="InterPro" id="IPR013783">
    <property type="entry name" value="Ig-like_fold"/>
</dbReference>
<evidence type="ECO:0000259" key="4">
    <source>
        <dbReference type="Pfam" id="PF22124"/>
    </source>
</evidence>
<reference evidence="5" key="3">
    <citation type="submission" date="2019-03" db="EMBL/GenBank/DDBJ databases">
        <authorList>
            <person name="Whitman W."/>
            <person name="Huntemann M."/>
            <person name="Clum A."/>
            <person name="Pillay M."/>
            <person name="Palaniappan K."/>
            <person name="Varghese N."/>
            <person name="Mikhailova N."/>
            <person name="Stamatis D."/>
            <person name="Reddy T."/>
            <person name="Daum C."/>
            <person name="Shapiro N."/>
            <person name="Ivanova N."/>
            <person name="Kyrpides N."/>
            <person name="Woyke T."/>
        </authorList>
    </citation>
    <scope>NUCLEOTIDE SEQUENCE</scope>
    <source>
        <strain evidence="5">P5626</strain>
    </source>
</reference>
<feature type="chain" id="PRO_5043204567" evidence="1">
    <location>
        <begin position="28"/>
        <end position="913"/>
    </location>
</feature>
<dbReference type="InterPro" id="IPR008928">
    <property type="entry name" value="6-hairpin_glycosidase_sf"/>
</dbReference>
<evidence type="ECO:0000256" key="1">
    <source>
        <dbReference type="SAM" id="SignalP"/>
    </source>
</evidence>
<dbReference type="Proteomes" id="UP000298340">
    <property type="component" value="Unassembled WGS sequence"/>
</dbReference>
<dbReference type="GO" id="GO:0004560">
    <property type="term" value="F:alpha-L-fucosidase activity"/>
    <property type="evidence" value="ECO:0007669"/>
    <property type="project" value="TreeGrafter"/>
</dbReference>